<keyword evidence="3" id="KW-0540">Nuclease</keyword>
<feature type="transmembrane region" description="Helical" evidence="1">
    <location>
        <begin position="38"/>
        <end position="58"/>
    </location>
</feature>
<keyword evidence="1" id="KW-0472">Membrane</keyword>
<keyword evidence="1" id="KW-0812">Transmembrane</keyword>
<dbReference type="InterPro" id="IPR005135">
    <property type="entry name" value="Endo/exonuclease/phosphatase"/>
</dbReference>
<dbReference type="AlphaFoldDB" id="A0A5C7AHP0"/>
<dbReference type="Proteomes" id="UP000321734">
    <property type="component" value="Unassembled WGS sequence"/>
</dbReference>
<keyword evidence="1" id="KW-1133">Transmembrane helix</keyword>
<dbReference type="Gene3D" id="3.60.10.10">
    <property type="entry name" value="Endonuclease/exonuclease/phosphatase"/>
    <property type="match status" value="1"/>
</dbReference>
<name>A0A5C7AHP0_9FLAO</name>
<gene>
    <name evidence="3" type="ORF">ES711_10865</name>
</gene>
<comment type="caution">
    <text evidence="3">The sequence shown here is derived from an EMBL/GenBank/DDBJ whole genome shotgun (WGS) entry which is preliminary data.</text>
</comment>
<evidence type="ECO:0000259" key="2">
    <source>
        <dbReference type="Pfam" id="PF03372"/>
    </source>
</evidence>
<keyword evidence="3" id="KW-0269">Exonuclease</keyword>
<organism evidence="3 4">
    <name type="scientific">Gelidibacter salicanalis</name>
    <dbReference type="NCBI Taxonomy" id="291193"/>
    <lineage>
        <taxon>Bacteria</taxon>
        <taxon>Pseudomonadati</taxon>
        <taxon>Bacteroidota</taxon>
        <taxon>Flavobacteriia</taxon>
        <taxon>Flavobacteriales</taxon>
        <taxon>Flavobacteriaceae</taxon>
        <taxon>Gelidibacter</taxon>
    </lineage>
</organism>
<sequence>MKKVLTIVFYVISVCVALFSILSIFRNSEIRYMKMLDFPRIQFFIISIICIIGLFIFIKKWKLYNYILIIGLLSGLFINSTFLINYTSLVAVEVSTAKDVKTSDQAFSILLSNVKMTNRKVTPLIKLIELKNPDFILAMEVDTWWDTELKVLENDYPYSQHTINDVTYGMVLYSKFPLEKVEVNYLTNQNVPSFESTINLGEGKTIGFHTVHPVPPTHFKNLPDNAGQQENALKKLGKVIEGRKFPTIVAGDLNDAVWSYIDELTGTKNVLYDVRVGRGFFNSFNAENFLMRWPLDHILVTEEFRLKKLERLPKIGSDHFPIYVELVIISNLPEATGGAQEISNNKMIGQD</sequence>
<accession>A0A5C7AHP0</accession>
<dbReference type="InterPro" id="IPR036691">
    <property type="entry name" value="Endo/exonu/phosph_ase_sf"/>
</dbReference>
<evidence type="ECO:0000256" key="1">
    <source>
        <dbReference type="SAM" id="Phobius"/>
    </source>
</evidence>
<dbReference type="SUPFAM" id="SSF56219">
    <property type="entry name" value="DNase I-like"/>
    <property type="match status" value="1"/>
</dbReference>
<evidence type="ECO:0000313" key="4">
    <source>
        <dbReference type="Proteomes" id="UP000321734"/>
    </source>
</evidence>
<feature type="transmembrane region" description="Helical" evidence="1">
    <location>
        <begin position="65"/>
        <end position="86"/>
    </location>
</feature>
<dbReference type="OrthoDB" id="9796594at2"/>
<dbReference type="EMBL" id="VORX01000004">
    <property type="protein sequence ID" value="TXE07921.1"/>
    <property type="molecule type" value="Genomic_DNA"/>
</dbReference>
<proteinExistence type="predicted"/>
<feature type="transmembrane region" description="Helical" evidence="1">
    <location>
        <begin position="7"/>
        <end position="26"/>
    </location>
</feature>
<protein>
    <submittedName>
        <fullName evidence="3">Endonuclease/exonuclease/phosphatase family protein</fullName>
    </submittedName>
</protein>
<reference evidence="3 4" key="1">
    <citation type="submission" date="2019-08" db="EMBL/GenBank/DDBJ databases">
        <title>Genome sequence of Gelidibacter salicanalis IC162T.</title>
        <authorList>
            <person name="Bowman J.P."/>
        </authorList>
    </citation>
    <scope>NUCLEOTIDE SEQUENCE [LARGE SCALE GENOMIC DNA]</scope>
    <source>
        <strain evidence="3 4">IC162</strain>
    </source>
</reference>
<dbReference type="GO" id="GO:0004519">
    <property type="term" value="F:endonuclease activity"/>
    <property type="evidence" value="ECO:0007669"/>
    <property type="project" value="UniProtKB-KW"/>
</dbReference>
<keyword evidence="3" id="KW-0255">Endonuclease</keyword>
<dbReference type="Pfam" id="PF03372">
    <property type="entry name" value="Exo_endo_phos"/>
    <property type="match status" value="1"/>
</dbReference>
<keyword evidence="3" id="KW-0378">Hydrolase</keyword>
<evidence type="ECO:0000313" key="3">
    <source>
        <dbReference type="EMBL" id="TXE07921.1"/>
    </source>
</evidence>
<keyword evidence="4" id="KW-1185">Reference proteome</keyword>
<feature type="domain" description="Endonuclease/exonuclease/phosphatase" evidence="2">
    <location>
        <begin position="113"/>
        <end position="319"/>
    </location>
</feature>
<dbReference type="GO" id="GO:0004527">
    <property type="term" value="F:exonuclease activity"/>
    <property type="evidence" value="ECO:0007669"/>
    <property type="project" value="UniProtKB-KW"/>
</dbReference>